<dbReference type="EMBL" id="QONO01000156">
    <property type="protein sequence ID" value="RDR25012.1"/>
    <property type="molecule type" value="Genomic_DNA"/>
</dbReference>
<dbReference type="Proteomes" id="UP000254454">
    <property type="component" value="Unassembled WGS sequence"/>
</dbReference>
<dbReference type="RefSeq" id="WP_105632979.1">
    <property type="nucleotide sequence ID" value="NZ_QONN01000171.1"/>
</dbReference>
<evidence type="ECO:0008006" key="3">
    <source>
        <dbReference type="Google" id="ProtNLM"/>
    </source>
</evidence>
<organism evidence="1 2">
    <name type="scientific">Escherichia marmotae</name>
    <dbReference type="NCBI Taxonomy" id="1499973"/>
    <lineage>
        <taxon>Bacteria</taxon>
        <taxon>Pseudomonadati</taxon>
        <taxon>Pseudomonadota</taxon>
        <taxon>Gammaproteobacteria</taxon>
        <taxon>Enterobacterales</taxon>
        <taxon>Enterobacteriaceae</taxon>
        <taxon>Escherichia</taxon>
    </lineage>
</organism>
<reference evidence="1 2" key="1">
    <citation type="submission" date="2018-06" db="EMBL/GenBank/DDBJ databases">
        <title>Recombination Drives Gene Content and Phenotype Evolution in Wild Type E. coli Strains.</title>
        <authorList>
            <person name="Field C.M."/>
            <person name="Silander O.K."/>
            <person name="Van Nimwegen E."/>
        </authorList>
    </citation>
    <scope>NUCLEOTIDE SEQUENCE [LARGE SCALE GENOMIC DNA]</scope>
    <source>
        <strain evidence="1 2">SC344</strain>
    </source>
</reference>
<name>A0A370V555_9ESCH</name>
<dbReference type="Pfam" id="PF21983">
    <property type="entry name" value="NikA-like"/>
    <property type="match status" value="1"/>
</dbReference>
<dbReference type="NCBIfam" id="NF041264">
    <property type="entry name" value="MobA"/>
    <property type="match status" value="1"/>
</dbReference>
<dbReference type="InterPro" id="IPR053842">
    <property type="entry name" value="NikA-like"/>
</dbReference>
<evidence type="ECO:0000313" key="1">
    <source>
        <dbReference type="EMBL" id="RDR25012.1"/>
    </source>
</evidence>
<protein>
    <recommendedName>
        <fullName evidence="3">Mobilization protein</fullName>
    </recommendedName>
</protein>
<evidence type="ECO:0000313" key="2">
    <source>
        <dbReference type="Proteomes" id="UP000254454"/>
    </source>
</evidence>
<dbReference type="AlphaFoldDB" id="A0A370V555"/>
<proteinExistence type="predicted"/>
<accession>A0A370V555</accession>
<gene>
    <name evidence="1" type="ORF">C4A13_03186</name>
</gene>
<dbReference type="InterPro" id="IPR047751">
    <property type="entry name" value="MobA-like"/>
</dbReference>
<sequence>MSKSEKRNRTALLPSVRCLPEEKALIKEKAELSGMSVGEYLRRCALGRRIAPPTDIRMINELLRLGGLQKHLYKQMQSHMTPELSKQFSEVLVALKKAVVAIHTGVHHQEK</sequence>
<comment type="caution">
    <text evidence="1">The sequence shown here is derived from an EMBL/GenBank/DDBJ whole genome shotgun (WGS) entry which is preliminary data.</text>
</comment>